<dbReference type="InterPro" id="IPR010432">
    <property type="entry name" value="RDD"/>
</dbReference>
<dbReference type="KEGG" id="nhi:B1s21160_01945"/>
<evidence type="ECO:0000256" key="4">
    <source>
        <dbReference type="ARBA" id="ARBA00023136"/>
    </source>
</evidence>
<evidence type="ECO:0000256" key="1">
    <source>
        <dbReference type="ARBA" id="ARBA00004141"/>
    </source>
</evidence>
<keyword evidence="2 5" id="KW-0812">Transmembrane</keyword>
<protein>
    <submittedName>
        <fullName evidence="7">RDD family protein</fullName>
    </submittedName>
</protein>
<feature type="transmembrane region" description="Helical" evidence="5">
    <location>
        <begin position="91"/>
        <end position="113"/>
    </location>
</feature>
<dbReference type="EMBL" id="CP016771">
    <property type="protein sequence ID" value="ASY13113.1"/>
    <property type="molecule type" value="Genomic_DNA"/>
</dbReference>
<dbReference type="Pfam" id="PF06271">
    <property type="entry name" value="RDD"/>
    <property type="match status" value="1"/>
</dbReference>
<dbReference type="Proteomes" id="UP000217171">
    <property type="component" value="Chromosome"/>
</dbReference>
<gene>
    <name evidence="7" type="ORF">B1s21160_01945</name>
</gene>
<evidence type="ECO:0000259" key="6">
    <source>
        <dbReference type="Pfam" id="PF06271"/>
    </source>
</evidence>
<evidence type="ECO:0000313" key="8">
    <source>
        <dbReference type="Proteomes" id="UP000217171"/>
    </source>
</evidence>
<keyword evidence="4 5" id="KW-0472">Membrane</keyword>
<evidence type="ECO:0000256" key="2">
    <source>
        <dbReference type="ARBA" id="ARBA00022692"/>
    </source>
</evidence>
<proteinExistence type="predicted"/>
<evidence type="ECO:0000256" key="3">
    <source>
        <dbReference type="ARBA" id="ARBA00022989"/>
    </source>
</evidence>
<feature type="transmembrane region" description="Helical" evidence="5">
    <location>
        <begin position="119"/>
        <end position="144"/>
    </location>
</feature>
<name>A0A249K8H8_9ACTN</name>
<reference evidence="7 8" key="1">
    <citation type="submission" date="2016-07" db="EMBL/GenBank/DDBJ databases">
        <title>High microdiversification within the ubiquitous acI lineage of Actinobacteria.</title>
        <authorList>
            <person name="Neuenschwander S.M."/>
            <person name="Salcher M."/>
            <person name="Ghai R."/>
            <person name="Pernthaler J."/>
        </authorList>
    </citation>
    <scope>NUCLEOTIDE SEQUENCE [LARGE SCALE GENOMIC DNA]</scope>
    <source>
        <strain evidence="7">MMS-21-160</strain>
    </source>
</reference>
<dbReference type="GO" id="GO:0016020">
    <property type="term" value="C:membrane"/>
    <property type="evidence" value="ECO:0007669"/>
    <property type="project" value="UniProtKB-SubCell"/>
</dbReference>
<evidence type="ECO:0000256" key="5">
    <source>
        <dbReference type="SAM" id="Phobius"/>
    </source>
</evidence>
<dbReference type="AlphaFoldDB" id="A0A249K8H8"/>
<keyword evidence="8" id="KW-1185">Reference proteome</keyword>
<organism evidence="7 8">
    <name type="scientific">Candidatus Nanopelagicus hibericus</name>
    <dbReference type="NCBI Taxonomy" id="1884915"/>
    <lineage>
        <taxon>Bacteria</taxon>
        <taxon>Bacillati</taxon>
        <taxon>Actinomycetota</taxon>
        <taxon>Actinomycetes</taxon>
        <taxon>Candidatus Nanopelagicales</taxon>
        <taxon>Candidatus Nanopelagicaceae</taxon>
        <taxon>Candidatus Nanopelagicus</taxon>
    </lineage>
</organism>
<dbReference type="RefSeq" id="WP_095672199.1">
    <property type="nucleotide sequence ID" value="NZ_CP016771.1"/>
</dbReference>
<sequence>MELNNPLEDQPVKASTSGLVLATTQHRFGGAMLEIALIISSFITVGLAWIIWSFVVWGQGQTPSKQILKMRVYSVDTGKPASWGHMAIRQFLIPSTFSMVYLPFFIAGLSLAIENVSDYSVGGTLVIGYIVYFAILLLDALWVFKDGGIRRLTDVWARTIVVNESR</sequence>
<feature type="domain" description="RDD" evidence="6">
    <location>
        <begin position="30"/>
        <end position="157"/>
    </location>
</feature>
<dbReference type="OrthoDB" id="9793824at2"/>
<comment type="subcellular location">
    <subcellularLocation>
        <location evidence="1">Membrane</location>
        <topology evidence="1">Multi-pass membrane protein</topology>
    </subcellularLocation>
</comment>
<feature type="transmembrane region" description="Helical" evidence="5">
    <location>
        <begin position="35"/>
        <end position="57"/>
    </location>
</feature>
<keyword evidence="3 5" id="KW-1133">Transmembrane helix</keyword>
<accession>A0A249K8H8</accession>
<evidence type="ECO:0000313" key="7">
    <source>
        <dbReference type="EMBL" id="ASY13113.1"/>
    </source>
</evidence>